<dbReference type="eggNOG" id="COG0438">
    <property type="taxonomic scope" value="Bacteria"/>
</dbReference>
<reference evidence="2" key="1">
    <citation type="submission" date="2013-03" db="EMBL/GenBank/DDBJ databases">
        <title>Genome sequence of Chthonomonas calidirosea, the first sequenced genome from the Armatimonadetes phylum (formally candidate division OP10).</title>
        <authorList>
            <person name="Lee K.C.Y."/>
            <person name="Morgan X.C."/>
            <person name="Dunfield P.F."/>
            <person name="Tamas I."/>
            <person name="Houghton K.M."/>
            <person name="Vyssotski M."/>
            <person name="Ryan J.L.J."/>
            <person name="Lagutin K."/>
            <person name="McDonald I.R."/>
            <person name="Stott M.B."/>
        </authorList>
    </citation>
    <scope>NUCLEOTIDE SEQUENCE [LARGE SCALE GENOMIC DNA]</scope>
    <source>
        <strain evidence="2">DSM 23976 / ICMP 18418 / T49</strain>
    </source>
</reference>
<dbReference type="GO" id="GO:0016740">
    <property type="term" value="F:transferase activity"/>
    <property type="evidence" value="ECO:0007669"/>
    <property type="project" value="UniProtKB-KW"/>
</dbReference>
<dbReference type="AlphaFoldDB" id="S0EWK9"/>
<dbReference type="InParanoid" id="S0EWK9"/>
<organism evidence="1 2">
    <name type="scientific">Chthonomonas calidirosea (strain DSM 23976 / ICMP 18418 / T49)</name>
    <dbReference type="NCBI Taxonomy" id="1303518"/>
    <lineage>
        <taxon>Bacteria</taxon>
        <taxon>Bacillati</taxon>
        <taxon>Armatimonadota</taxon>
        <taxon>Chthonomonadia</taxon>
        <taxon>Chthonomonadales</taxon>
        <taxon>Chthonomonadaceae</taxon>
        <taxon>Chthonomonas</taxon>
    </lineage>
</organism>
<dbReference type="SUPFAM" id="SSF53756">
    <property type="entry name" value="UDP-Glycosyltransferase/glycogen phosphorylase"/>
    <property type="match status" value="1"/>
</dbReference>
<dbReference type="Proteomes" id="UP000014227">
    <property type="component" value="Chromosome I"/>
</dbReference>
<dbReference type="STRING" id="454171.CP488_02108"/>
<evidence type="ECO:0000313" key="2">
    <source>
        <dbReference type="Proteomes" id="UP000014227"/>
    </source>
</evidence>
<dbReference type="HOGENOM" id="CLU_036861_0_0_0"/>
<keyword evidence="2" id="KW-1185">Reference proteome</keyword>
<gene>
    <name evidence="1" type="ORF">CCALI_01982</name>
</gene>
<dbReference type="EMBL" id="HF951689">
    <property type="protein sequence ID" value="CCW35789.1"/>
    <property type="molecule type" value="Genomic_DNA"/>
</dbReference>
<dbReference type="Pfam" id="PF13692">
    <property type="entry name" value="Glyco_trans_1_4"/>
    <property type="match status" value="1"/>
</dbReference>
<proteinExistence type="predicted"/>
<sequence length="418" mass="47117">MPIEERERCILGRNHDGKELSTISITFEPAAMSLQAPSVTALRFPPILWHAPLRDPTGYAEEARHFLFALHAYGAPIAAREIRWNDRVAGVPPHQEQLLQQLLLKPPHPRSVYVLHILGSHLRPAPDARASIGRTMFETDRLPPGWAEACNRMDAVWVPSAFNRETFAFAGVKPEKLRVVPGLIDLDQYNPQGSPLALPSDHGFHFLAVFDWSLRKGWDVLIAAFVEEFRPDEDVALLLRVHSSLGYTVPQIYAQIENFLVKELGRDPARIPDILLLDKSLSASELLALYRAADCYVLPTRGEGWGRPFMEAMAMERPTIATGWSGMTAFMNAENSLLIDYTLQEVSEKAAAEIPTFRGHRWAEPSCAHLRQLMRRVFEDRQFGKELGAKARAYLETYFSPAAVVEILHRELLPFVEG</sequence>
<dbReference type="PANTHER" id="PTHR46656">
    <property type="entry name" value="PUTATIVE-RELATED"/>
    <property type="match status" value="1"/>
</dbReference>
<dbReference type="CDD" id="cd03801">
    <property type="entry name" value="GT4_PimA-like"/>
    <property type="match status" value="1"/>
</dbReference>
<dbReference type="Gene3D" id="3.40.50.2000">
    <property type="entry name" value="Glycogen Phosphorylase B"/>
    <property type="match status" value="1"/>
</dbReference>
<keyword evidence="1" id="KW-0808">Transferase</keyword>
<name>S0EWK9_CHTCT</name>
<protein>
    <submittedName>
        <fullName evidence="1">Glycosyltransferase</fullName>
    </submittedName>
</protein>
<evidence type="ECO:0000313" key="1">
    <source>
        <dbReference type="EMBL" id="CCW35789.1"/>
    </source>
</evidence>
<dbReference type="KEGG" id="ccz:CCALI_01982"/>
<dbReference type="PANTHER" id="PTHR46656:SF3">
    <property type="entry name" value="PUTATIVE-RELATED"/>
    <property type="match status" value="1"/>
</dbReference>
<dbReference type="PATRIC" id="fig|1303518.3.peg.2041"/>
<accession>S0EWK9</accession>